<dbReference type="Proteomes" id="UP000440578">
    <property type="component" value="Unassembled WGS sequence"/>
</dbReference>
<gene>
    <name evidence="1" type="primary">Sgs3_0</name>
    <name evidence="1" type="ORF">FJT64_019009</name>
</gene>
<sequence>MCVYVGLLSTRRSQGLVTTAAAAGVGDDVLQRLGRWRSGAYEGYVRGQRHTVTAALLAVARHHRTRPPTGRAGHRRATARRLDTRRLDTRRLDTRRRDTRRLDTRRLGTRRLDTRRLDTRRLGTRRLGTRRLDARRTGPSRGISPEAWRLLAGASRWRCLRSARDSAGWSRIA</sequence>
<organism evidence="1 2">
    <name type="scientific">Amphibalanus amphitrite</name>
    <name type="common">Striped barnacle</name>
    <name type="synonym">Balanus amphitrite</name>
    <dbReference type="NCBI Taxonomy" id="1232801"/>
    <lineage>
        <taxon>Eukaryota</taxon>
        <taxon>Metazoa</taxon>
        <taxon>Ecdysozoa</taxon>
        <taxon>Arthropoda</taxon>
        <taxon>Crustacea</taxon>
        <taxon>Multicrustacea</taxon>
        <taxon>Cirripedia</taxon>
        <taxon>Thoracica</taxon>
        <taxon>Thoracicalcarea</taxon>
        <taxon>Balanomorpha</taxon>
        <taxon>Balanoidea</taxon>
        <taxon>Balanidae</taxon>
        <taxon>Amphibalaninae</taxon>
        <taxon>Amphibalanus</taxon>
    </lineage>
</organism>
<evidence type="ECO:0000313" key="1">
    <source>
        <dbReference type="EMBL" id="KAF0309915.1"/>
    </source>
</evidence>
<proteinExistence type="predicted"/>
<reference evidence="1 2" key="1">
    <citation type="submission" date="2019-07" db="EMBL/GenBank/DDBJ databases">
        <title>Draft genome assembly of a fouling barnacle, Amphibalanus amphitrite (Darwin, 1854): The first reference genome for Thecostraca.</title>
        <authorList>
            <person name="Kim W."/>
        </authorList>
    </citation>
    <scope>NUCLEOTIDE SEQUENCE [LARGE SCALE GENOMIC DNA]</scope>
    <source>
        <strain evidence="1">SNU_AA5</strain>
        <tissue evidence="1">Soma without cirri and trophi</tissue>
    </source>
</reference>
<accession>A0A6A4WSZ8</accession>
<dbReference type="AlphaFoldDB" id="A0A6A4WSZ8"/>
<evidence type="ECO:0000313" key="2">
    <source>
        <dbReference type="Proteomes" id="UP000440578"/>
    </source>
</evidence>
<comment type="caution">
    <text evidence="1">The sequence shown here is derived from an EMBL/GenBank/DDBJ whole genome shotgun (WGS) entry which is preliminary data.</text>
</comment>
<dbReference type="EMBL" id="VIIS01000364">
    <property type="protein sequence ID" value="KAF0309915.1"/>
    <property type="molecule type" value="Genomic_DNA"/>
</dbReference>
<protein>
    <submittedName>
        <fullName evidence="1">Salivary glue protein Sgs-3</fullName>
    </submittedName>
</protein>
<keyword evidence="2" id="KW-1185">Reference proteome</keyword>
<name>A0A6A4WSZ8_AMPAM</name>